<feature type="domain" description="C2H2-type" evidence="8">
    <location>
        <begin position="55"/>
        <end position="82"/>
    </location>
</feature>
<comment type="subcellular location">
    <subcellularLocation>
        <location evidence="1">Nucleus</location>
    </subcellularLocation>
</comment>
<dbReference type="WBParaSite" id="SCUD_0001080801-mRNA-1">
    <property type="protein sequence ID" value="SCUD_0001080801-mRNA-1"/>
    <property type="gene ID" value="SCUD_0001080801"/>
</dbReference>
<sequence>MVVGDSRQKTLDPDFVLLGTRQQSVPVILREPVCFSRHDLSAHNAATHKQDPRPYRCEQCGRQFSTCAYLSQHRRIHTGVKPYACRYCDRRFTQLSHVQQHERIHTGEKPYRCTTCMKSFTQMSNLQSHQRQHMKGKPYRCEQCFMSFDTKEELDVHVQAKHSGNRYAKVSKKVRKKTNT</sequence>
<evidence type="ECO:0000256" key="6">
    <source>
        <dbReference type="ARBA" id="ARBA00023242"/>
    </source>
</evidence>
<dbReference type="SMART" id="SM00355">
    <property type="entry name" value="ZnF_C2H2"/>
    <property type="match status" value="4"/>
</dbReference>
<dbReference type="GO" id="GO:0005667">
    <property type="term" value="C:transcription regulator complex"/>
    <property type="evidence" value="ECO:0007669"/>
    <property type="project" value="TreeGrafter"/>
</dbReference>
<evidence type="ECO:0000259" key="8">
    <source>
        <dbReference type="PROSITE" id="PS50157"/>
    </source>
</evidence>
<dbReference type="GO" id="GO:0000978">
    <property type="term" value="F:RNA polymerase II cis-regulatory region sequence-specific DNA binding"/>
    <property type="evidence" value="ECO:0007669"/>
    <property type="project" value="TreeGrafter"/>
</dbReference>
<dbReference type="FunFam" id="3.30.160.60:FF:001498">
    <property type="entry name" value="Zinc finger protein 404"/>
    <property type="match status" value="2"/>
</dbReference>
<evidence type="ECO:0000313" key="11">
    <source>
        <dbReference type="WBParaSite" id="SCUD_0001080801-mRNA-1"/>
    </source>
</evidence>
<dbReference type="SUPFAM" id="SSF57667">
    <property type="entry name" value="beta-beta-alpha zinc fingers"/>
    <property type="match status" value="2"/>
</dbReference>
<evidence type="ECO:0000313" key="10">
    <source>
        <dbReference type="Proteomes" id="UP000279833"/>
    </source>
</evidence>
<proteinExistence type="predicted"/>
<name>A0A183K732_9TREM</name>
<dbReference type="GO" id="GO:0000981">
    <property type="term" value="F:DNA-binding transcription factor activity, RNA polymerase II-specific"/>
    <property type="evidence" value="ECO:0007669"/>
    <property type="project" value="TreeGrafter"/>
</dbReference>
<dbReference type="STRING" id="6186.A0A183K732"/>
<evidence type="ECO:0000256" key="4">
    <source>
        <dbReference type="ARBA" id="ARBA00022771"/>
    </source>
</evidence>
<dbReference type="AlphaFoldDB" id="A0A183K732"/>
<dbReference type="GO" id="GO:0008270">
    <property type="term" value="F:zinc ion binding"/>
    <property type="evidence" value="ECO:0007669"/>
    <property type="project" value="UniProtKB-KW"/>
</dbReference>
<dbReference type="FunFam" id="3.30.160.60:FF:001270">
    <property type="entry name" value="zinc finger protein 583 isoform X1"/>
    <property type="match status" value="1"/>
</dbReference>
<accession>A0A183K732</accession>
<dbReference type="PANTHER" id="PTHR14003:SF23">
    <property type="entry name" value="ZINC FINGER PROTEIN 143"/>
    <property type="match status" value="1"/>
</dbReference>
<feature type="domain" description="C2H2-type" evidence="8">
    <location>
        <begin position="111"/>
        <end position="138"/>
    </location>
</feature>
<keyword evidence="10" id="KW-1185">Reference proteome</keyword>
<evidence type="ECO:0000313" key="9">
    <source>
        <dbReference type="EMBL" id="VDP41677.1"/>
    </source>
</evidence>
<keyword evidence="2" id="KW-0479">Metal-binding</keyword>
<dbReference type="GO" id="GO:0000785">
    <property type="term" value="C:chromatin"/>
    <property type="evidence" value="ECO:0007669"/>
    <property type="project" value="TreeGrafter"/>
</dbReference>
<reference evidence="11" key="1">
    <citation type="submission" date="2016-06" db="UniProtKB">
        <authorList>
            <consortium name="WormBaseParasite"/>
        </authorList>
    </citation>
    <scope>IDENTIFICATION</scope>
</reference>
<feature type="domain" description="C2H2-type" evidence="8">
    <location>
        <begin position="139"/>
        <end position="167"/>
    </location>
</feature>
<dbReference type="Pfam" id="PF13894">
    <property type="entry name" value="zf-C2H2_4"/>
    <property type="match status" value="1"/>
</dbReference>
<organism evidence="11">
    <name type="scientific">Schistosoma curassoni</name>
    <dbReference type="NCBI Taxonomy" id="6186"/>
    <lineage>
        <taxon>Eukaryota</taxon>
        <taxon>Metazoa</taxon>
        <taxon>Spiralia</taxon>
        <taxon>Lophotrochozoa</taxon>
        <taxon>Platyhelminthes</taxon>
        <taxon>Trematoda</taxon>
        <taxon>Digenea</taxon>
        <taxon>Strigeidida</taxon>
        <taxon>Schistosomatoidea</taxon>
        <taxon>Schistosomatidae</taxon>
        <taxon>Schistosoma</taxon>
    </lineage>
</organism>
<dbReference type="Pfam" id="PF00096">
    <property type="entry name" value="zf-C2H2"/>
    <property type="match status" value="3"/>
</dbReference>
<dbReference type="InterPro" id="IPR013087">
    <property type="entry name" value="Znf_C2H2_type"/>
</dbReference>
<dbReference type="PROSITE" id="PS00028">
    <property type="entry name" value="ZINC_FINGER_C2H2_1"/>
    <property type="match status" value="4"/>
</dbReference>
<dbReference type="GO" id="GO:0031519">
    <property type="term" value="C:PcG protein complex"/>
    <property type="evidence" value="ECO:0007669"/>
    <property type="project" value="TreeGrafter"/>
</dbReference>
<keyword evidence="6" id="KW-0539">Nucleus</keyword>
<evidence type="ECO:0000256" key="5">
    <source>
        <dbReference type="ARBA" id="ARBA00022833"/>
    </source>
</evidence>
<evidence type="ECO:0000256" key="1">
    <source>
        <dbReference type="ARBA" id="ARBA00004123"/>
    </source>
</evidence>
<keyword evidence="5" id="KW-0862">Zinc</keyword>
<dbReference type="PANTHER" id="PTHR14003">
    <property type="entry name" value="TRANSCRIPTIONAL REPRESSOR PROTEIN YY"/>
    <property type="match status" value="1"/>
</dbReference>
<dbReference type="InterPro" id="IPR036236">
    <property type="entry name" value="Znf_C2H2_sf"/>
</dbReference>
<evidence type="ECO:0000256" key="7">
    <source>
        <dbReference type="PROSITE-ProRule" id="PRU00042"/>
    </source>
</evidence>
<dbReference type="Gene3D" id="3.30.160.60">
    <property type="entry name" value="Classic Zinc Finger"/>
    <property type="match status" value="4"/>
</dbReference>
<gene>
    <name evidence="9" type="ORF">SCUD_LOCUS10809</name>
</gene>
<dbReference type="Proteomes" id="UP000279833">
    <property type="component" value="Unassembled WGS sequence"/>
</dbReference>
<dbReference type="EMBL" id="UZAK01034006">
    <property type="protein sequence ID" value="VDP41677.1"/>
    <property type="molecule type" value="Genomic_DNA"/>
</dbReference>
<reference evidence="9 10" key="2">
    <citation type="submission" date="2018-11" db="EMBL/GenBank/DDBJ databases">
        <authorList>
            <consortium name="Pathogen Informatics"/>
        </authorList>
    </citation>
    <scope>NUCLEOTIDE SEQUENCE [LARGE SCALE GENOMIC DNA]</scope>
    <source>
        <strain evidence="9">Dakar</strain>
        <strain evidence="10">Dakar, Senegal</strain>
    </source>
</reference>
<keyword evidence="3" id="KW-0677">Repeat</keyword>
<keyword evidence="4 7" id="KW-0863">Zinc-finger</keyword>
<feature type="domain" description="C2H2-type" evidence="8">
    <location>
        <begin position="83"/>
        <end position="110"/>
    </location>
</feature>
<protein>
    <submittedName>
        <fullName evidence="11">Protein krueppel</fullName>
    </submittedName>
</protein>
<evidence type="ECO:0000256" key="3">
    <source>
        <dbReference type="ARBA" id="ARBA00022737"/>
    </source>
</evidence>
<dbReference type="PROSITE" id="PS50157">
    <property type="entry name" value="ZINC_FINGER_C2H2_2"/>
    <property type="match status" value="4"/>
</dbReference>
<evidence type="ECO:0000256" key="2">
    <source>
        <dbReference type="ARBA" id="ARBA00022723"/>
    </source>
</evidence>